<dbReference type="Pfam" id="PF00202">
    <property type="entry name" value="Aminotran_3"/>
    <property type="match status" value="1"/>
</dbReference>
<dbReference type="Proteomes" id="UP001150941">
    <property type="component" value="Unassembled WGS sequence"/>
</dbReference>
<dbReference type="InterPro" id="IPR015424">
    <property type="entry name" value="PyrdxlP-dep_Trfase"/>
</dbReference>
<dbReference type="SUPFAM" id="SSF53383">
    <property type="entry name" value="PLP-dependent transferases"/>
    <property type="match status" value="1"/>
</dbReference>
<dbReference type="InterPro" id="IPR015421">
    <property type="entry name" value="PyrdxlP-dep_Trfase_major"/>
</dbReference>
<sequence>MPTDDFVASSHILHRSFTERPSKVIRGDGISLVLEDGRKVIDATCGPSVSCLGHSQPEIVEAITNHLKNDIAYVYSGSPYTNAAIEELADMLLAGKPGGLSKAIFVNSGSEATDAALKLAVQYWHEKGQPQRTHFIARKQSYHGNTIGALCVSGHESRRAFYQDFMSPNVSFVDPCYAYRMKHKGETDEEFVQRLARQFENEILRVGPDRVAGFIAEPVSGTTLGCLPAVPGYFKAIRDICDRYGVLLILDEIICGMGKTGTMHAWEQEGIRGPDIQTIGKALGGGFVPLSGVLLHQKIFHALSAGSGGLAHGHTFQAHPLACAAAISAQRIIKRDNLVERCKQMGYKLEDLLRAEIGPMPLIGDIRGRGLFWAIEFVLDKELKTPFPAQAKFCDQIVKNSLRLGLNILGNLGHTGTYQVDHVLVCPPYTVTEEELSQIISVLKVAISQASDEYLKNNAANGVNGLSNGKH</sequence>
<dbReference type="CDD" id="cd00610">
    <property type="entry name" value="OAT_like"/>
    <property type="match status" value="1"/>
</dbReference>
<evidence type="ECO:0000256" key="3">
    <source>
        <dbReference type="ARBA" id="ARBA00022898"/>
    </source>
</evidence>
<dbReference type="EMBL" id="JAPQKS010000003">
    <property type="protein sequence ID" value="KAJ5238382.1"/>
    <property type="molecule type" value="Genomic_DNA"/>
</dbReference>
<dbReference type="FunFam" id="3.40.640.10:FF:000004">
    <property type="entry name" value="Acetylornithine aminotransferase"/>
    <property type="match status" value="1"/>
</dbReference>
<dbReference type="GeneID" id="83199601"/>
<dbReference type="AlphaFoldDB" id="A0A9W9P5W6"/>
<dbReference type="OrthoDB" id="5419315at2759"/>
<dbReference type="PANTHER" id="PTHR43094:SF1">
    <property type="entry name" value="AMINOTRANSFERASE CLASS-III"/>
    <property type="match status" value="1"/>
</dbReference>
<evidence type="ECO:0000313" key="6">
    <source>
        <dbReference type="Proteomes" id="UP001150941"/>
    </source>
</evidence>
<organism evidence="5 6">
    <name type="scientific">Penicillium chermesinum</name>
    <dbReference type="NCBI Taxonomy" id="63820"/>
    <lineage>
        <taxon>Eukaryota</taxon>
        <taxon>Fungi</taxon>
        <taxon>Dikarya</taxon>
        <taxon>Ascomycota</taxon>
        <taxon>Pezizomycotina</taxon>
        <taxon>Eurotiomycetes</taxon>
        <taxon>Eurotiomycetidae</taxon>
        <taxon>Eurotiales</taxon>
        <taxon>Aspergillaceae</taxon>
        <taxon>Penicillium</taxon>
    </lineage>
</organism>
<dbReference type="NCBIfam" id="NF005685">
    <property type="entry name" value="PRK07483.1"/>
    <property type="match status" value="1"/>
</dbReference>
<keyword evidence="3 4" id="KW-0663">Pyridoxal phosphate</keyword>
<dbReference type="GO" id="GO:0030170">
    <property type="term" value="F:pyridoxal phosphate binding"/>
    <property type="evidence" value="ECO:0007669"/>
    <property type="project" value="InterPro"/>
</dbReference>
<protein>
    <recommendedName>
        <fullName evidence="7">Aminotransferase</fullName>
    </recommendedName>
</protein>
<dbReference type="InterPro" id="IPR015422">
    <property type="entry name" value="PyrdxlP-dep_Trfase_small"/>
</dbReference>
<evidence type="ECO:0000256" key="4">
    <source>
        <dbReference type="RuleBase" id="RU003560"/>
    </source>
</evidence>
<gene>
    <name evidence="5" type="ORF">N7468_003001</name>
</gene>
<comment type="caution">
    <text evidence="5">The sequence shown here is derived from an EMBL/GenBank/DDBJ whole genome shotgun (WGS) entry which is preliminary data.</text>
</comment>
<keyword evidence="6" id="KW-1185">Reference proteome</keyword>
<accession>A0A9W9P5W6</accession>
<comment type="cofactor">
    <cofactor evidence="1">
        <name>pyridoxal 5'-phosphate</name>
        <dbReference type="ChEBI" id="CHEBI:597326"/>
    </cofactor>
</comment>
<dbReference type="GO" id="GO:0008483">
    <property type="term" value="F:transaminase activity"/>
    <property type="evidence" value="ECO:0007669"/>
    <property type="project" value="InterPro"/>
</dbReference>
<name>A0A9W9P5W6_9EURO</name>
<dbReference type="GO" id="GO:0005829">
    <property type="term" value="C:cytosol"/>
    <property type="evidence" value="ECO:0007669"/>
    <property type="project" value="TreeGrafter"/>
</dbReference>
<reference evidence="5" key="2">
    <citation type="journal article" date="2023" name="IMA Fungus">
        <title>Comparative genomic study of the Penicillium genus elucidates a diverse pangenome and 15 lateral gene transfer events.</title>
        <authorList>
            <person name="Petersen C."/>
            <person name="Sorensen T."/>
            <person name="Nielsen M.R."/>
            <person name="Sondergaard T.E."/>
            <person name="Sorensen J.L."/>
            <person name="Fitzpatrick D.A."/>
            <person name="Frisvad J.C."/>
            <person name="Nielsen K.L."/>
        </authorList>
    </citation>
    <scope>NUCLEOTIDE SEQUENCE</scope>
    <source>
        <strain evidence="5">IBT 19713</strain>
    </source>
</reference>
<evidence type="ECO:0008006" key="7">
    <source>
        <dbReference type="Google" id="ProtNLM"/>
    </source>
</evidence>
<dbReference type="Gene3D" id="3.90.1150.10">
    <property type="entry name" value="Aspartate Aminotransferase, domain 1"/>
    <property type="match status" value="1"/>
</dbReference>
<dbReference type="PANTHER" id="PTHR43094">
    <property type="entry name" value="AMINOTRANSFERASE"/>
    <property type="match status" value="1"/>
</dbReference>
<dbReference type="InterPro" id="IPR005814">
    <property type="entry name" value="Aminotrans_3"/>
</dbReference>
<dbReference type="RefSeq" id="XP_058331301.1">
    <property type="nucleotide sequence ID" value="XM_058472298.1"/>
</dbReference>
<evidence type="ECO:0000256" key="1">
    <source>
        <dbReference type="ARBA" id="ARBA00001933"/>
    </source>
</evidence>
<dbReference type="Gene3D" id="3.40.640.10">
    <property type="entry name" value="Type I PLP-dependent aspartate aminotransferase-like (Major domain)"/>
    <property type="match status" value="1"/>
</dbReference>
<reference evidence="5" key="1">
    <citation type="submission" date="2022-11" db="EMBL/GenBank/DDBJ databases">
        <authorList>
            <person name="Petersen C."/>
        </authorList>
    </citation>
    <scope>NUCLEOTIDE SEQUENCE</scope>
    <source>
        <strain evidence="5">IBT 19713</strain>
    </source>
</reference>
<proteinExistence type="inferred from homology"/>
<comment type="similarity">
    <text evidence="2 4">Belongs to the class-III pyridoxal-phosphate-dependent aminotransferase family.</text>
</comment>
<evidence type="ECO:0000256" key="2">
    <source>
        <dbReference type="ARBA" id="ARBA00008954"/>
    </source>
</evidence>
<evidence type="ECO:0000313" key="5">
    <source>
        <dbReference type="EMBL" id="KAJ5238382.1"/>
    </source>
</evidence>